<comment type="caution">
    <text evidence="2">The sequence shown here is derived from an EMBL/GenBank/DDBJ whole genome shotgun (WGS) entry which is preliminary data.</text>
</comment>
<evidence type="ECO:0000313" key="3">
    <source>
        <dbReference type="Proteomes" id="UP000025947"/>
    </source>
</evidence>
<accession>A0A051U050</accession>
<keyword evidence="3" id="KW-1185">Reference proteome</keyword>
<protein>
    <recommendedName>
        <fullName evidence="1">Lipoyl-binding domain-containing protein</fullName>
    </recommendedName>
</protein>
<dbReference type="CDD" id="cd06849">
    <property type="entry name" value="lipoyl_domain"/>
    <property type="match status" value="1"/>
</dbReference>
<dbReference type="Proteomes" id="UP000025947">
    <property type="component" value="Unassembled WGS sequence"/>
</dbReference>
<evidence type="ECO:0000313" key="2">
    <source>
        <dbReference type="EMBL" id="KBZ61941.1"/>
    </source>
</evidence>
<organism evidence="2 3">
    <name type="scientific">Mycobacterium [tuberculosis] TKK-01-0051</name>
    <dbReference type="NCBI Taxonomy" id="1324261"/>
    <lineage>
        <taxon>Bacteria</taxon>
        <taxon>Bacillati</taxon>
        <taxon>Actinomycetota</taxon>
        <taxon>Actinomycetes</taxon>
        <taxon>Mycobacteriales</taxon>
        <taxon>Mycobacteriaceae</taxon>
        <taxon>Mycobacterium</taxon>
        <taxon>Mycobacterium avium complex (MAC)</taxon>
    </lineage>
</organism>
<dbReference type="InterPro" id="IPR011053">
    <property type="entry name" value="Single_hybrid_motif"/>
</dbReference>
<feature type="domain" description="Lipoyl-binding" evidence="1">
    <location>
        <begin position="8"/>
        <end position="75"/>
    </location>
</feature>
<dbReference type="EMBL" id="JLXW01000008">
    <property type="protein sequence ID" value="KBZ61941.1"/>
    <property type="molecule type" value="Genomic_DNA"/>
</dbReference>
<proteinExistence type="predicted"/>
<dbReference type="HOGENOM" id="CLU_016733_7_6_11"/>
<gene>
    <name evidence="2" type="ORF">K875_02860</name>
</gene>
<sequence length="83" mass="8788">MRMADFIIRIPRVSVAVSEAELTGLLIGAGEHVEDGTPIYVIATEKVEQEIEAGASGIVRWTGQVGTTYDIGAEIGVITTKEG</sequence>
<dbReference type="PATRIC" id="fig|1324261.3.peg.2879"/>
<dbReference type="AlphaFoldDB" id="A0A051U050"/>
<dbReference type="Pfam" id="PF00364">
    <property type="entry name" value="Biotin_lipoyl"/>
    <property type="match status" value="1"/>
</dbReference>
<reference evidence="2 3" key="1">
    <citation type="submission" date="2014-04" db="EMBL/GenBank/DDBJ databases">
        <title>The Genome Sequence of Mycobacterium tuberculosis TKK-01-0051.</title>
        <authorList>
            <consortium name="The Broad Institute Genomics Platform"/>
            <consortium name="The Broad Institute Genome Sequencing Center for Infectious Disease"/>
            <person name="Earl A.M."/>
            <person name="Cohen K."/>
            <person name="Pym A."/>
            <person name="Bishai W."/>
            <person name="Maharaj K."/>
            <person name="Desjardins C."/>
            <person name="Abeel T."/>
            <person name="Young S."/>
            <person name="Zeng Q."/>
            <person name="Gargeya S."/>
            <person name="Abouelleil A."/>
            <person name="Alvarado L."/>
            <person name="Chapman S.B."/>
            <person name="Gainer-Dewar J."/>
            <person name="Goldberg J."/>
            <person name="Griggs A."/>
            <person name="Gujja S."/>
            <person name="Hansen M."/>
            <person name="Howarth C."/>
            <person name="Imamovic A."/>
            <person name="Larimer J."/>
            <person name="Murphy C."/>
            <person name="Naylor J."/>
            <person name="Pearson M."/>
            <person name="Poon T.W."/>
            <person name="Priest M."/>
            <person name="Roberts A."/>
            <person name="Saif S."/>
            <person name="Shea T."/>
            <person name="Sykes S."/>
            <person name="Wortman J."/>
            <person name="Nusbaum C."/>
            <person name="Birren B."/>
        </authorList>
    </citation>
    <scope>NUCLEOTIDE SEQUENCE [LARGE SCALE GENOMIC DNA]</scope>
    <source>
        <strain evidence="2 3">TKK-01-0051</strain>
    </source>
</reference>
<dbReference type="Gene3D" id="2.40.50.100">
    <property type="match status" value="1"/>
</dbReference>
<evidence type="ECO:0000259" key="1">
    <source>
        <dbReference type="Pfam" id="PF00364"/>
    </source>
</evidence>
<dbReference type="InterPro" id="IPR000089">
    <property type="entry name" value="Biotin_lipoyl"/>
</dbReference>
<name>A0A051U050_9MYCO</name>
<dbReference type="SUPFAM" id="SSF51230">
    <property type="entry name" value="Single hybrid motif"/>
    <property type="match status" value="1"/>
</dbReference>